<organism evidence="2 3">
    <name type="scientific">Galerina marginata (strain CBS 339.88)</name>
    <dbReference type="NCBI Taxonomy" id="685588"/>
    <lineage>
        <taxon>Eukaryota</taxon>
        <taxon>Fungi</taxon>
        <taxon>Dikarya</taxon>
        <taxon>Basidiomycota</taxon>
        <taxon>Agaricomycotina</taxon>
        <taxon>Agaricomycetes</taxon>
        <taxon>Agaricomycetidae</taxon>
        <taxon>Agaricales</taxon>
        <taxon>Agaricineae</taxon>
        <taxon>Strophariaceae</taxon>
        <taxon>Galerina</taxon>
    </lineage>
</organism>
<accession>A0A067SQ28</accession>
<gene>
    <name evidence="2" type="ORF">GALMADRAFT_158595</name>
</gene>
<dbReference type="AlphaFoldDB" id="A0A067SQ28"/>
<dbReference type="Proteomes" id="UP000027222">
    <property type="component" value="Unassembled WGS sequence"/>
</dbReference>
<dbReference type="HOGENOM" id="CLU_040827_0_0_1"/>
<dbReference type="Gene3D" id="3.80.10.10">
    <property type="entry name" value="Ribonuclease Inhibitor"/>
    <property type="match status" value="1"/>
</dbReference>
<dbReference type="EMBL" id="KL142387">
    <property type="protein sequence ID" value="KDR72961.1"/>
    <property type="molecule type" value="Genomic_DNA"/>
</dbReference>
<feature type="region of interest" description="Disordered" evidence="1">
    <location>
        <begin position="1"/>
        <end position="51"/>
    </location>
</feature>
<evidence type="ECO:0000256" key="1">
    <source>
        <dbReference type="SAM" id="MobiDB-lite"/>
    </source>
</evidence>
<name>A0A067SQ28_GALM3</name>
<reference evidence="3" key="1">
    <citation type="journal article" date="2014" name="Proc. Natl. Acad. Sci. U.S.A.">
        <title>Extensive sampling of basidiomycete genomes demonstrates inadequacy of the white-rot/brown-rot paradigm for wood decay fungi.</title>
        <authorList>
            <person name="Riley R."/>
            <person name="Salamov A.A."/>
            <person name="Brown D.W."/>
            <person name="Nagy L.G."/>
            <person name="Floudas D."/>
            <person name="Held B.W."/>
            <person name="Levasseur A."/>
            <person name="Lombard V."/>
            <person name="Morin E."/>
            <person name="Otillar R."/>
            <person name="Lindquist E.A."/>
            <person name="Sun H."/>
            <person name="LaButti K.M."/>
            <person name="Schmutz J."/>
            <person name="Jabbour D."/>
            <person name="Luo H."/>
            <person name="Baker S.E."/>
            <person name="Pisabarro A.G."/>
            <person name="Walton J.D."/>
            <person name="Blanchette R.A."/>
            <person name="Henrissat B."/>
            <person name="Martin F."/>
            <person name="Cullen D."/>
            <person name="Hibbett D.S."/>
            <person name="Grigoriev I.V."/>
        </authorList>
    </citation>
    <scope>NUCLEOTIDE SEQUENCE [LARGE SCALE GENOMIC DNA]</scope>
    <source>
        <strain evidence="3">CBS 339.88</strain>
    </source>
</reference>
<dbReference type="SUPFAM" id="SSF52058">
    <property type="entry name" value="L domain-like"/>
    <property type="match status" value="1"/>
</dbReference>
<proteinExistence type="predicted"/>
<protein>
    <submittedName>
        <fullName evidence="2">Uncharacterized protein</fullName>
    </submittedName>
</protein>
<dbReference type="InterPro" id="IPR032675">
    <property type="entry name" value="LRR_dom_sf"/>
</dbReference>
<evidence type="ECO:0000313" key="2">
    <source>
        <dbReference type="EMBL" id="KDR72961.1"/>
    </source>
</evidence>
<dbReference type="OrthoDB" id="2269034at2759"/>
<keyword evidence="3" id="KW-1185">Reference proteome</keyword>
<evidence type="ECO:0000313" key="3">
    <source>
        <dbReference type="Proteomes" id="UP000027222"/>
    </source>
</evidence>
<sequence>MEETMERRMQPGSKVCCPRRRPVRPNLRPTGPRKNLNPKNASAKALNQETTPTRHRVLALPDDVLSQVFEYVCQPDLDPISNPRWRRTSYPLWLGKVCRAWRECAWATSEIWTTIIVRISTHNLGVQTDILREWLERAKGRPLDVYIEQSTGRLSPTWRVDVRLLLSLLTGHSEQWRRIGLYHLFQYEFFFRTIPIPGLSLPLLRHASIGHGENEILAKFEVNLKAAPLLQTLSLSNFTFNNPDYLSSYPTDQITRLFLSSSIQIDLNDLLSRFPELRELTWSKCQCFNLQPTIHEGLEFLDVDFGIESSPGTFFYQLSLPTLKSLSLRISKPFQYTTRLEYISPCFQKGCSLTQLTLECQMTSTYENDLINLLSSEPISSSLTELRIRDLNFRIGKVHVPEQGTQWGLSQIFFDHLYTQTFPNFLPNLEVLEYEGQLTVQTLDFINPLMIRSGALPESSAGSASGIAALRRATITADQKNYSISGLLDAQYLWEIISLVEAGLLVLVNMDGTTWV</sequence>
<feature type="compositionally biased region" description="Polar residues" evidence="1">
    <location>
        <begin position="37"/>
        <end position="51"/>
    </location>
</feature>